<dbReference type="Proteomes" id="UP000297982">
    <property type="component" value="Unassembled WGS sequence"/>
</dbReference>
<keyword evidence="3" id="KW-0479">Metal-binding</keyword>
<dbReference type="InterPro" id="IPR000086">
    <property type="entry name" value="NUDIX_hydrolase_dom"/>
</dbReference>
<reference evidence="7 8" key="1">
    <citation type="journal article" date="2003" name="Int. J. Syst. Evol. Microbiol.">
        <title>Halobacillus salinus sp. nov., isolated from a salt lake on the coast of the East Sea in Korea.</title>
        <authorList>
            <person name="Yoon J.H."/>
            <person name="Kang K.H."/>
            <person name="Park Y.H."/>
        </authorList>
    </citation>
    <scope>NUCLEOTIDE SEQUENCE [LARGE SCALE GENOMIC DNA]</scope>
    <source>
        <strain evidence="7 8">HSL-3</strain>
    </source>
</reference>
<keyword evidence="4" id="KW-0378">Hydrolase</keyword>
<sequence length="167" mass="19957">MYSQTLCFLMKEDKLLMLNRNRAPGRGLWNGVGGKMEEEEDRTQCVIREVEEETGITIDPSEFIYKGIVEWEVEEKYADGMYIYFVCLPDDFHYPTPLKVDEGILEWKRKSWLLEERNPGVGGMIPYYLPNVLQEPSVIRHKFIVHNEQVTRYEYFKMEEQLYKRDQ</sequence>
<dbReference type="SUPFAM" id="SSF55811">
    <property type="entry name" value="Nudix"/>
    <property type="match status" value="1"/>
</dbReference>
<evidence type="ECO:0000313" key="8">
    <source>
        <dbReference type="Proteomes" id="UP000297982"/>
    </source>
</evidence>
<dbReference type="Gene3D" id="3.90.79.10">
    <property type="entry name" value="Nucleoside Triphosphate Pyrophosphohydrolase"/>
    <property type="match status" value="1"/>
</dbReference>
<evidence type="ECO:0000259" key="6">
    <source>
        <dbReference type="PROSITE" id="PS51462"/>
    </source>
</evidence>
<dbReference type="GO" id="GO:0005737">
    <property type="term" value="C:cytoplasm"/>
    <property type="evidence" value="ECO:0007669"/>
    <property type="project" value="TreeGrafter"/>
</dbReference>
<evidence type="ECO:0000313" key="7">
    <source>
        <dbReference type="EMBL" id="TGB04876.1"/>
    </source>
</evidence>
<organism evidence="7 8">
    <name type="scientific">Halobacillus salinus</name>
    <dbReference type="NCBI Taxonomy" id="192814"/>
    <lineage>
        <taxon>Bacteria</taxon>
        <taxon>Bacillati</taxon>
        <taxon>Bacillota</taxon>
        <taxon>Bacilli</taxon>
        <taxon>Bacillales</taxon>
        <taxon>Bacillaceae</taxon>
        <taxon>Halobacillus</taxon>
    </lineage>
</organism>
<accession>A0A4Z0H6Y6</accession>
<evidence type="ECO:0000256" key="3">
    <source>
        <dbReference type="ARBA" id="ARBA00022723"/>
    </source>
</evidence>
<evidence type="ECO:0000256" key="2">
    <source>
        <dbReference type="ARBA" id="ARBA00005582"/>
    </source>
</evidence>
<keyword evidence="5" id="KW-0460">Magnesium</keyword>
<protein>
    <submittedName>
        <fullName evidence="7">8-oxo-dGTP diphosphatase</fullName>
    </submittedName>
</protein>
<dbReference type="GO" id="GO:0016818">
    <property type="term" value="F:hydrolase activity, acting on acid anhydrides, in phosphorus-containing anhydrides"/>
    <property type="evidence" value="ECO:0007669"/>
    <property type="project" value="TreeGrafter"/>
</dbReference>
<name>A0A4Z0H6Y6_9BACI</name>
<evidence type="ECO:0000256" key="4">
    <source>
        <dbReference type="ARBA" id="ARBA00022801"/>
    </source>
</evidence>
<feature type="domain" description="Nudix hydrolase" evidence="6">
    <location>
        <begin position="1"/>
        <end position="133"/>
    </location>
</feature>
<proteinExistence type="inferred from homology"/>
<dbReference type="PANTHER" id="PTHR43758">
    <property type="entry name" value="7,8-DIHYDRO-8-OXOGUANINE TRIPHOSPHATASE"/>
    <property type="match status" value="1"/>
</dbReference>
<dbReference type="GO" id="GO:0046872">
    <property type="term" value="F:metal ion binding"/>
    <property type="evidence" value="ECO:0007669"/>
    <property type="project" value="UniProtKB-KW"/>
</dbReference>
<dbReference type="Pfam" id="PF00293">
    <property type="entry name" value="NUDIX"/>
    <property type="match status" value="1"/>
</dbReference>
<comment type="cofactor">
    <cofactor evidence="1">
        <name>Mg(2+)</name>
        <dbReference type="ChEBI" id="CHEBI:18420"/>
    </cofactor>
</comment>
<keyword evidence="8" id="KW-1185">Reference proteome</keyword>
<dbReference type="InterPro" id="IPR020084">
    <property type="entry name" value="NUDIX_hydrolase_CS"/>
</dbReference>
<gene>
    <name evidence="7" type="ORF">E4663_07740</name>
</gene>
<dbReference type="PROSITE" id="PS51462">
    <property type="entry name" value="NUDIX"/>
    <property type="match status" value="1"/>
</dbReference>
<evidence type="ECO:0000256" key="5">
    <source>
        <dbReference type="ARBA" id="ARBA00022842"/>
    </source>
</evidence>
<dbReference type="EMBL" id="SRJC01000001">
    <property type="protein sequence ID" value="TGB04876.1"/>
    <property type="molecule type" value="Genomic_DNA"/>
</dbReference>
<evidence type="ECO:0000256" key="1">
    <source>
        <dbReference type="ARBA" id="ARBA00001946"/>
    </source>
</evidence>
<dbReference type="PANTHER" id="PTHR43758:SF2">
    <property type="entry name" value="OXIDIZED PURINE NUCLEOSIDE TRIPHOSPHATE HYDROLASE"/>
    <property type="match status" value="1"/>
</dbReference>
<dbReference type="RefSeq" id="WP_135327163.1">
    <property type="nucleotide sequence ID" value="NZ_SRJC01000001.1"/>
</dbReference>
<comment type="caution">
    <text evidence="7">The sequence shown here is derived from an EMBL/GenBank/DDBJ whole genome shotgun (WGS) entry which is preliminary data.</text>
</comment>
<dbReference type="InterPro" id="IPR015797">
    <property type="entry name" value="NUDIX_hydrolase-like_dom_sf"/>
</dbReference>
<dbReference type="PROSITE" id="PS00893">
    <property type="entry name" value="NUDIX_BOX"/>
    <property type="match status" value="1"/>
</dbReference>
<dbReference type="CDD" id="cd18886">
    <property type="entry name" value="NUDIX_MutT_Nudt1"/>
    <property type="match status" value="1"/>
</dbReference>
<dbReference type="AlphaFoldDB" id="A0A4Z0H6Y6"/>
<comment type="similarity">
    <text evidence="2">Belongs to the Nudix hydrolase family.</text>
</comment>